<proteinExistence type="predicted"/>
<dbReference type="Gene3D" id="3.60.21.10">
    <property type="match status" value="1"/>
</dbReference>
<reference evidence="2 3" key="1">
    <citation type="submission" date="2016-10" db="EMBL/GenBank/DDBJ databases">
        <authorList>
            <person name="de Groot N.N."/>
        </authorList>
    </citation>
    <scope>NUCLEOTIDE SEQUENCE [LARGE SCALE GENOMIC DNA]</scope>
    <source>
        <strain evidence="2 3">DSM 12130</strain>
    </source>
</reference>
<dbReference type="SUPFAM" id="SSF52540">
    <property type="entry name" value="P-loop containing nucleoside triphosphate hydrolases"/>
    <property type="match status" value="1"/>
</dbReference>
<dbReference type="InterPro" id="IPR050341">
    <property type="entry name" value="PP1_catalytic_subunit"/>
</dbReference>
<evidence type="ECO:0000259" key="1">
    <source>
        <dbReference type="Pfam" id="PF00149"/>
    </source>
</evidence>
<dbReference type="OrthoDB" id="5427983at2"/>
<dbReference type="InterPro" id="IPR029052">
    <property type="entry name" value="Metallo-depent_PP-like"/>
</dbReference>
<dbReference type="SUPFAM" id="SSF56300">
    <property type="entry name" value="Metallo-dependent phosphatases"/>
    <property type="match status" value="1"/>
</dbReference>
<dbReference type="PANTHER" id="PTHR11668">
    <property type="entry name" value="SERINE/THREONINE PROTEIN PHOSPHATASE"/>
    <property type="match status" value="1"/>
</dbReference>
<feature type="domain" description="Calcineurin-like phosphoesterase" evidence="1">
    <location>
        <begin position="439"/>
        <end position="639"/>
    </location>
</feature>
<dbReference type="RefSeq" id="WP_092218824.1">
    <property type="nucleotide sequence ID" value="NZ_FNJI01000001.1"/>
</dbReference>
<dbReference type="Proteomes" id="UP000199073">
    <property type="component" value="Unassembled WGS sequence"/>
</dbReference>
<sequence length="693" mass="79693">MLDPLKKILKPIQDLQNVRGVALPIGLEFLQLIVTGPPGSGKSYYIEQIGGWPNEGYIDLTQKGWWKNKSLVYRPREVHLGLPFKGFKEALTVFDKEVVENPEPLVLELNRIVVPPAKDAFLQSDWRTRFIFEFLIPDPATIFERRMARQVEGYFPVDENLTLEMVTQQVTYYREIALYLHRAGLNVYLRKDLQSPPMWISERGVAKVPRWTLSNKPRRPTLKTLTGWKYLLRSHSTIKWLTLSDELQEIYEPCRIAHDGRSFELLAGKIRLRFQPEIALGVKKRAAKKNWIINTEQGCSTRNINGFMRILVGETIVIGRLNKDYENLFHFDDSVAKRHLSITNRKGDLILTPLTFDKTTAIVRVDDSDYRGRLARERRKSILNIRTIYGQDIECLPRGRALKSIRQVNRLLQNEPCRPKTQLGAPGGIVELTKDTTPVFIGDLHAQVDNLLKILSENCLLDCMRMKTATLIILGDAVHAETSGEMEDFETSMLIMDLIFMLKLRFPENLFYIRGNHDSFDPEISKNNFLQGELFKEALLQQRGKDYVEEMQRFYDNLPYLIVAGDFVACHGGPPRMDTTRKDLIEIGSNPRLQKELTCNRINRPNNLAGYTRKDVKRFRHRLGIPAKARFIVSHTPLDPFGSYWLHAGTIKNHHIIYSAHADGPCAIIRTDSGFMPITFPAEPLTDFINNIK</sequence>
<keyword evidence="3" id="KW-1185">Reference proteome</keyword>
<dbReference type="GO" id="GO:0016787">
    <property type="term" value="F:hydrolase activity"/>
    <property type="evidence" value="ECO:0007669"/>
    <property type="project" value="InterPro"/>
</dbReference>
<protein>
    <submittedName>
        <fullName evidence="2">Calcineurin-like phosphoesterase</fullName>
    </submittedName>
</protein>
<dbReference type="InterPro" id="IPR027417">
    <property type="entry name" value="P-loop_NTPase"/>
</dbReference>
<dbReference type="PANTHER" id="PTHR11668:SF496">
    <property type="entry name" value="SERINE_THREONINE-PROTEIN PHOSPHATASE"/>
    <property type="match status" value="1"/>
</dbReference>
<accession>A0A1H0J8N6</accession>
<dbReference type="STRING" id="91360.SAMN05660330_00184"/>
<evidence type="ECO:0000313" key="2">
    <source>
        <dbReference type="EMBL" id="SDO39863.1"/>
    </source>
</evidence>
<dbReference type="Pfam" id="PF00149">
    <property type="entry name" value="Metallophos"/>
    <property type="match status" value="1"/>
</dbReference>
<organism evidence="2 3">
    <name type="scientific">Desulforhopalus singaporensis</name>
    <dbReference type="NCBI Taxonomy" id="91360"/>
    <lineage>
        <taxon>Bacteria</taxon>
        <taxon>Pseudomonadati</taxon>
        <taxon>Thermodesulfobacteriota</taxon>
        <taxon>Desulfobulbia</taxon>
        <taxon>Desulfobulbales</taxon>
        <taxon>Desulfocapsaceae</taxon>
        <taxon>Desulforhopalus</taxon>
    </lineage>
</organism>
<dbReference type="EMBL" id="FNJI01000001">
    <property type="protein sequence ID" value="SDO39863.1"/>
    <property type="molecule type" value="Genomic_DNA"/>
</dbReference>
<dbReference type="InterPro" id="IPR004843">
    <property type="entry name" value="Calcineurin-like_PHP"/>
</dbReference>
<gene>
    <name evidence="2" type="ORF">SAMN05660330_00184</name>
</gene>
<name>A0A1H0J8N6_9BACT</name>
<dbReference type="AlphaFoldDB" id="A0A1H0J8N6"/>
<evidence type="ECO:0000313" key="3">
    <source>
        <dbReference type="Proteomes" id="UP000199073"/>
    </source>
</evidence>